<evidence type="ECO:0000313" key="2">
    <source>
        <dbReference type="EMBL" id="RAJ87846.1"/>
    </source>
</evidence>
<dbReference type="PANTHER" id="PTHR31299">
    <property type="entry name" value="ESTERASE, PUTATIVE (AFU_ORTHOLOGUE AFUA_1G05850)-RELATED"/>
    <property type="match status" value="1"/>
</dbReference>
<gene>
    <name evidence="2" type="ORF">CLV59_101607</name>
</gene>
<dbReference type="CDD" id="cd14728">
    <property type="entry name" value="Ere-like"/>
    <property type="match status" value="1"/>
</dbReference>
<keyword evidence="1" id="KW-0732">Signal</keyword>
<evidence type="ECO:0000313" key="3">
    <source>
        <dbReference type="Proteomes" id="UP000249819"/>
    </source>
</evidence>
<keyword evidence="3" id="KW-1185">Reference proteome</keyword>
<comment type="caution">
    <text evidence="2">The sequence shown here is derived from an EMBL/GenBank/DDBJ whole genome shotgun (WGS) entry which is preliminary data.</text>
</comment>
<evidence type="ECO:0000256" key="1">
    <source>
        <dbReference type="SAM" id="SignalP"/>
    </source>
</evidence>
<dbReference type="PANTHER" id="PTHR31299:SF0">
    <property type="entry name" value="ESTERASE, PUTATIVE (AFU_ORTHOLOGUE AFUA_1G05850)-RELATED"/>
    <property type="match status" value="1"/>
</dbReference>
<feature type="chain" id="PRO_5016431769" evidence="1">
    <location>
        <begin position="20"/>
        <end position="406"/>
    </location>
</feature>
<organism evidence="2 3">
    <name type="scientific">Chitinophaga dinghuensis</name>
    <dbReference type="NCBI Taxonomy" id="1539050"/>
    <lineage>
        <taxon>Bacteria</taxon>
        <taxon>Pseudomonadati</taxon>
        <taxon>Bacteroidota</taxon>
        <taxon>Chitinophagia</taxon>
        <taxon>Chitinophagales</taxon>
        <taxon>Chitinophagaceae</taxon>
        <taxon>Chitinophaga</taxon>
    </lineage>
</organism>
<name>A0A327WEL1_9BACT</name>
<dbReference type="Pfam" id="PF05139">
    <property type="entry name" value="Erythro_esteras"/>
    <property type="match status" value="1"/>
</dbReference>
<dbReference type="RefSeq" id="WP_111590516.1">
    <property type="nucleotide sequence ID" value="NZ_QLMA01000001.1"/>
</dbReference>
<dbReference type="SUPFAM" id="SSF159501">
    <property type="entry name" value="EreA/ChaN-like"/>
    <property type="match status" value="1"/>
</dbReference>
<dbReference type="OrthoDB" id="9810066at2"/>
<dbReference type="Gene3D" id="3.40.1660.10">
    <property type="entry name" value="EreA-like (biosynthetic domain)"/>
    <property type="match status" value="1"/>
</dbReference>
<dbReference type="Gene3D" id="3.30.1870.10">
    <property type="entry name" value="EreA-like, domain 2"/>
    <property type="match status" value="1"/>
</dbReference>
<accession>A0A327WEL1</accession>
<dbReference type="AlphaFoldDB" id="A0A327WEL1"/>
<dbReference type="EMBL" id="QLMA01000001">
    <property type="protein sequence ID" value="RAJ87846.1"/>
    <property type="molecule type" value="Genomic_DNA"/>
</dbReference>
<dbReference type="InterPro" id="IPR007815">
    <property type="entry name" value="Emycin_Estase"/>
</dbReference>
<dbReference type="GO" id="GO:0046677">
    <property type="term" value="P:response to antibiotic"/>
    <property type="evidence" value="ECO:0007669"/>
    <property type="project" value="InterPro"/>
</dbReference>
<protein>
    <submittedName>
        <fullName evidence="2">Erythromycin esterase-like protein</fullName>
    </submittedName>
</protein>
<dbReference type="Proteomes" id="UP000249819">
    <property type="component" value="Unassembled WGS sequence"/>
</dbReference>
<dbReference type="InterPro" id="IPR052036">
    <property type="entry name" value="Hydrolase/PRTase-associated"/>
</dbReference>
<dbReference type="Gene3D" id="1.20.1440.30">
    <property type="entry name" value="Biosynthetic Protein domain"/>
    <property type="match status" value="1"/>
</dbReference>
<feature type="signal peptide" evidence="1">
    <location>
        <begin position="1"/>
        <end position="19"/>
    </location>
</feature>
<sequence length="406" mass="45778">MKTIHFTILIFLTQFSLIAAVCGQVTPHKIAAIHPENADYNDLHFLREELKDVRIIGLGEQSHGDGATFEAKVRLIKYLHEELGYNVIAFESGLYDCTKANEIMEAGGGANENIFKAIFDTWNCEEVRKLADYMDECRKKGQPLTLAGFDCQLAGDFAKKDFITDFTQFINTTALATRQPILEDEITFADALRKHIKFSNFFTKLSAADTTILFNTISRLQQAIATHHLAGKEIAYWLQIADNILVDYRRKYGNFSLRDSIMASNLTLATNTIFKEKKIILWAASSHLAYNVNLVADKDFRKSSMGNDLRKSFGAAYYCMLFTSYTGKAKVGFLNLKVGQPAKDGLESYLKTIMQDYGYVSLRNRTADLCSHGANAKVFGHKALNMDLCHMADGVFYIEKMTPVRY</sequence>
<proteinExistence type="predicted"/>
<reference evidence="2 3" key="1">
    <citation type="submission" date="2018-06" db="EMBL/GenBank/DDBJ databases">
        <title>Genomic Encyclopedia of Archaeal and Bacterial Type Strains, Phase II (KMG-II): from individual species to whole genera.</title>
        <authorList>
            <person name="Goeker M."/>
        </authorList>
    </citation>
    <scope>NUCLEOTIDE SEQUENCE [LARGE SCALE GENOMIC DNA]</scope>
    <source>
        <strain evidence="2 3">DSM 29821</strain>
    </source>
</reference>